<feature type="signal peptide" evidence="1">
    <location>
        <begin position="1"/>
        <end position="23"/>
    </location>
</feature>
<feature type="chain" id="PRO_5045364074" evidence="1">
    <location>
        <begin position="24"/>
        <end position="180"/>
    </location>
</feature>
<dbReference type="InterPro" id="IPR024409">
    <property type="entry name" value="DUF3833"/>
</dbReference>
<dbReference type="PROSITE" id="PS51257">
    <property type="entry name" value="PROKAR_LIPOPROTEIN"/>
    <property type="match status" value="1"/>
</dbReference>
<comment type="caution">
    <text evidence="2">The sequence shown here is derived from an EMBL/GenBank/DDBJ whole genome shotgun (WGS) entry which is preliminary data.</text>
</comment>
<name>A0ABS5HM77_9RHOB</name>
<keyword evidence="3" id="KW-1185">Reference proteome</keyword>
<evidence type="ECO:0000313" key="2">
    <source>
        <dbReference type="EMBL" id="MBR9650014.1"/>
    </source>
</evidence>
<dbReference type="RefSeq" id="WP_212699530.1">
    <property type="nucleotide sequence ID" value="NZ_JADMKU010000002.1"/>
</dbReference>
<proteinExistence type="predicted"/>
<keyword evidence="1" id="KW-0732">Signal</keyword>
<evidence type="ECO:0000313" key="3">
    <source>
        <dbReference type="Proteomes" id="UP001195941"/>
    </source>
</evidence>
<sequence>MKRNRNRNKAFAFLVITALTACSGPPDLGDKPLSDRTLNLEEFFEGKSVAHGQFQDVFGNVQRRFDVQIAGTWDGRILKLVEDFTYDDGETEQRIWTLEKTGKDTWKGTAPGVIGKATGQENGDTFNWTYRIDLPVRKGTMRVDFDDWMWLLADDRLLNRAYVSRFGIRIGEAIVVFEKK</sequence>
<evidence type="ECO:0000256" key="1">
    <source>
        <dbReference type="SAM" id="SignalP"/>
    </source>
</evidence>
<protein>
    <submittedName>
        <fullName evidence="2">DUF3833 domain-containing protein</fullName>
    </submittedName>
</protein>
<dbReference type="EMBL" id="JADMKU010000002">
    <property type="protein sequence ID" value="MBR9650014.1"/>
    <property type="molecule type" value="Genomic_DNA"/>
</dbReference>
<dbReference type="Proteomes" id="UP001195941">
    <property type="component" value="Unassembled WGS sequence"/>
</dbReference>
<reference evidence="2 3" key="1">
    <citation type="journal article" date="2021" name="Arch. Microbiol.">
        <title>Thalassobius aquimarinus sp. nov., isolated from the Sea of Japan seashore.</title>
        <authorList>
            <person name="Kurilenko V.V."/>
            <person name="Romanenko L.A."/>
            <person name="Chernysheva N.Y."/>
            <person name="Velansky P.V."/>
            <person name="Tekutyeva L.A."/>
            <person name="Isaeva M.P."/>
            <person name="Mikhailov V.V."/>
        </authorList>
    </citation>
    <scope>NUCLEOTIDE SEQUENCE [LARGE SCALE GENOMIC DNA]</scope>
    <source>
        <strain evidence="2 3">KMM 8518</strain>
    </source>
</reference>
<accession>A0ABS5HM77</accession>
<organism evidence="2 3">
    <name type="scientific">Thalassovita aquimarina</name>
    <dbReference type="NCBI Taxonomy" id="2785917"/>
    <lineage>
        <taxon>Bacteria</taxon>
        <taxon>Pseudomonadati</taxon>
        <taxon>Pseudomonadota</taxon>
        <taxon>Alphaproteobacteria</taxon>
        <taxon>Rhodobacterales</taxon>
        <taxon>Roseobacteraceae</taxon>
        <taxon>Thalassovita</taxon>
    </lineage>
</organism>
<gene>
    <name evidence="2" type="ORF">IT775_02620</name>
</gene>
<dbReference type="Pfam" id="PF12915">
    <property type="entry name" value="DUF3833"/>
    <property type="match status" value="1"/>
</dbReference>